<evidence type="ECO:0000313" key="2">
    <source>
        <dbReference type="EMBL" id="MBB6095955.1"/>
    </source>
</evidence>
<dbReference type="Pfam" id="PF09948">
    <property type="entry name" value="PpoB2"/>
    <property type="match status" value="1"/>
</dbReference>
<keyword evidence="3" id="KW-1185">Reference proteome</keyword>
<comment type="caution">
    <text evidence="2">The sequence shown here is derived from an EMBL/GenBank/DDBJ whole genome shotgun (WGS) entry which is preliminary data.</text>
</comment>
<keyword evidence="1" id="KW-0472">Membrane</keyword>
<reference evidence="2 3" key="1">
    <citation type="submission" date="2020-08" db="EMBL/GenBank/DDBJ databases">
        <title>Genomic Encyclopedia of Type Strains, Phase IV (KMG-IV): sequencing the most valuable type-strain genomes for metagenomic binning, comparative biology and taxonomic classification.</title>
        <authorList>
            <person name="Goeker M."/>
        </authorList>
    </citation>
    <scope>NUCLEOTIDE SEQUENCE [LARGE SCALE GENOMIC DNA]</scope>
    <source>
        <strain evidence="2 3">DSM 26723</strain>
    </source>
</reference>
<feature type="transmembrane region" description="Helical" evidence="1">
    <location>
        <begin position="70"/>
        <end position="93"/>
    </location>
</feature>
<evidence type="ECO:0000313" key="3">
    <source>
        <dbReference type="Proteomes" id="UP000588068"/>
    </source>
</evidence>
<accession>A0A841HVX8</accession>
<dbReference type="InterPro" id="IPR018688">
    <property type="entry name" value="PpoB2-like"/>
</dbReference>
<feature type="transmembrane region" description="Helical" evidence="1">
    <location>
        <begin position="249"/>
        <end position="272"/>
    </location>
</feature>
<organism evidence="2 3">
    <name type="scientific">Povalibacter uvarum</name>
    <dbReference type="NCBI Taxonomy" id="732238"/>
    <lineage>
        <taxon>Bacteria</taxon>
        <taxon>Pseudomonadati</taxon>
        <taxon>Pseudomonadota</taxon>
        <taxon>Gammaproteobacteria</taxon>
        <taxon>Steroidobacterales</taxon>
        <taxon>Steroidobacteraceae</taxon>
        <taxon>Povalibacter</taxon>
    </lineage>
</organism>
<dbReference type="Proteomes" id="UP000588068">
    <property type="component" value="Unassembled WGS sequence"/>
</dbReference>
<gene>
    <name evidence="2" type="ORF">HNQ60_004846</name>
</gene>
<protein>
    <submittedName>
        <fullName evidence="2">Putative metal-binding membrane protein</fullName>
    </submittedName>
</protein>
<proteinExistence type="predicted"/>
<feature type="transmembrane region" description="Helical" evidence="1">
    <location>
        <begin position="122"/>
        <end position="142"/>
    </location>
</feature>
<sequence>MNTVARELAMLHVKSQVSDRAFVGVAALAFLASAATTIVWCGSMAGMSGMPMPGDWTMSMTWMRMPGQEWSGAALSFIAMWSVMMVAMMLPSLMPMLSRYRRALVGRGVADLGRKTFTAGTAYFIAWSISGAIIFPLGIGLAQAQMQHASLAQAVPALTGLVLVLCGAFQFTAIKQRCLACCRAAPRCLSTAGEDSAWRDGVKLAVRCAACCANLMLILLVIGVMDLVAMAIVTVAITSERVAPSGKRAAQVNGVVAVVAGWFLTLDALVAATT</sequence>
<keyword evidence="1" id="KW-1133">Transmembrane helix</keyword>
<dbReference type="EMBL" id="JACHHZ010000006">
    <property type="protein sequence ID" value="MBB6095955.1"/>
    <property type="molecule type" value="Genomic_DNA"/>
</dbReference>
<evidence type="ECO:0000256" key="1">
    <source>
        <dbReference type="SAM" id="Phobius"/>
    </source>
</evidence>
<name>A0A841HVX8_9GAMM</name>
<feature type="transmembrane region" description="Helical" evidence="1">
    <location>
        <begin position="21"/>
        <end position="50"/>
    </location>
</feature>
<feature type="transmembrane region" description="Helical" evidence="1">
    <location>
        <begin position="154"/>
        <end position="174"/>
    </location>
</feature>
<dbReference type="AlphaFoldDB" id="A0A841HVX8"/>
<feature type="transmembrane region" description="Helical" evidence="1">
    <location>
        <begin position="215"/>
        <end position="237"/>
    </location>
</feature>
<keyword evidence="1" id="KW-0812">Transmembrane</keyword>